<dbReference type="RefSeq" id="WP_313875877.1">
    <property type="nucleotide sequence ID" value="NZ_JAVBIK010000001.1"/>
</dbReference>
<dbReference type="Gene3D" id="3.40.630.150">
    <property type="entry name" value="Malonyl-CoA decarboxylase, catalytic domain"/>
    <property type="match status" value="1"/>
</dbReference>
<protein>
    <submittedName>
        <fullName evidence="3">Malonyl-CoA decarboxylase family protein</fullName>
    </submittedName>
</protein>
<keyword evidence="4" id="KW-1185">Reference proteome</keyword>
<evidence type="ECO:0000313" key="4">
    <source>
        <dbReference type="Proteomes" id="UP001321700"/>
    </source>
</evidence>
<dbReference type="Pfam" id="PF17408">
    <property type="entry name" value="MCD_N"/>
    <property type="match status" value="1"/>
</dbReference>
<dbReference type="InterPro" id="IPR035372">
    <property type="entry name" value="MCD_N"/>
</dbReference>
<accession>A0ABU3KRG2</accession>
<dbReference type="PANTHER" id="PTHR28641">
    <property type="match status" value="1"/>
</dbReference>
<name>A0ABU3KRG2_9BURK</name>
<evidence type="ECO:0000259" key="1">
    <source>
        <dbReference type="Pfam" id="PF05292"/>
    </source>
</evidence>
<dbReference type="InterPro" id="IPR038351">
    <property type="entry name" value="MCD_N_sf"/>
</dbReference>
<dbReference type="PANTHER" id="PTHR28641:SF1">
    <property type="entry name" value="MALONYL-COA DECARBOXYLASE, MITOCHONDRIAL"/>
    <property type="match status" value="1"/>
</dbReference>
<dbReference type="Pfam" id="PF05292">
    <property type="entry name" value="MCD"/>
    <property type="match status" value="1"/>
</dbReference>
<gene>
    <name evidence="3" type="ORF">RAE19_16390</name>
</gene>
<comment type="caution">
    <text evidence="3">The sequence shown here is derived from an EMBL/GenBank/DDBJ whole genome shotgun (WGS) entry which is preliminary data.</text>
</comment>
<organism evidence="3 4">
    <name type="scientific">Rhodoferax potami</name>
    <dbReference type="NCBI Taxonomy" id="3068338"/>
    <lineage>
        <taxon>Bacteria</taxon>
        <taxon>Pseudomonadati</taxon>
        <taxon>Pseudomonadota</taxon>
        <taxon>Betaproteobacteria</taxon>
        <taxon>Burkholderiales</taxon>
        <taxon>Comamonadaceae</taxon>
        <taxon>Rhodoferax</taxon>
    </lineage>
</organism>
<dbReference type="EMBL" id="JAVBIK010000001">
    <property type="protein sequence ID" value="MDT7520265.1"/>
    <property type="molecule type" value="Genomic_DNA"/>
</dbReference>
<dbReference type="Gene3D" id="1.20.140.90">
    <property type="entry name" value="Malonyl-CoA decarboxylase, oligemerization domain"/>
    <property type="match status" value="1"/>
</dbReference>
<dbReference type="InterPro" id="IPR042303">
    <property type="entry name" value="Malonyl_CoA_deC_C_sf"/>
</dbReference>
<dbReference type="InterPro" id="IPR007956">
    <property type="entry name" value="Malonyl_CoA_deC_C"/>
</dbReference>
<proteinExistence type="predicted"/>
<sequence>MTQDSWINRNVVRLLPRGFKQNVPSTPVSSAQDAPDLIVVKAASGVFKGRPQVRSTRERLQGTLRQSNEALSPRVLRRILQELQAVIDGRVSEVEGGRRAAALMAWYAGATPPRRLDMWLLMSEMFVADPVKAQAAQAQFAAALGTPDEAAAEVHYRRATVSPRRRLLQRFSADAAGIRFLVNLRAEMQSALKSDKRLQALDVEMEYMFSTWFDVGFLELRRISWDSPASLVEKLIKYEAVHDIKSWADVKNRLDSDRRCYGFFHPRLPDEPLIFVEVALVDALADCITPLLDESADAVDLNAATTAIFYSISNTQDGLRGVSFGDSLIKRVVETLKTEFPRLKTFATLSPIPGFRSWLQKNAAAQLERLDASAREELGRAVGFEPVTAAHFLAACETPLALKPTSAVRSMLMRCAAQYLGRETLHDKPLDPVARFHLGNGARVERLNWAGDPSGKGLKQSYGLMVNYLYDLQRLDKYREGLAHGRIPVASAVSTLYF</sequence>
<reference evidence="3 4" key="1">
    <citation type="submission" date="2023-08" db="EMBL/GenBank/DDBJ databases">
        <title>Rhodoferax potami sp. nov. and Rhodoferax mekongensis sp. nov., isolated from the Mekong River in Thailand.</title>
        <authorList>
            <person name="Kitikhun S."/>
            <person name="Charoenyingcharoen P."/>
            <person name="Siriarchawattana P."/>
            <person name="Likhitrattanapisal S."/>
            <person name="Nilsakha T."/>
            <person name="Chanpet A."/>
            <person name="Rattanawaree P."/>
            <person name="Ingsriswang S."/>
        </authorList>
    </citation>
    <scope>NUCLEOTIDE SEQUENCE [LARGE SCALE GENOMIC DNA]</scope>
    <source>
        <strain evidence="3 4">TBRC 17660</strain>
    </source>
</reference>
<dbReference type="InterPro" id="IPR038917">
    <property type="entry name" value="Malonyl_CoA_deC"/>
</dbReference>
<feature type="domain" description="Malonyl-CoA decarboxylase C-terminal" evidence="1">
    <location>
        <begin position="216"/>
        <end position="471"/>
    </location>
</feature>
<evidence type="ECO:0000259" key="2">
    <source>
        <dbReference type="Pfam" id="PF17408"/>
    </source>
</evidence>
<dbReference type="Proteomes" id="UP001321700">
    <property type="component" value="Unassembled WGS sequence"/>
</dbReference>
<feature type="domain" description="Malonyl-CoA decarboxylase N-terminal" evidence="2">
    <location>
        <begin position="126"/>
        <end position="213"/>
    </location>
</feature>
<evidence type="ECO:0000313" key="3">
    <source>
        <dbReference type="EMBL" id="MDT7520265.1"/>
    </source>
</evidence>